<dbReference type="Gene3D" id="3.30.710.10">
    <property type="entry name" value="Potassium Channel Kv1.1, Chain A"/>
    <property type="match status" value="1"/>
</dbReference>
<dbReference type="PANTHER" id="PTHR47843:SF2">
    <property type="entry name" value="BTB DOMAIN-CONTAINING PROTEIN"/>
    <property type="match status" value="1"/>
</dbReference>
<dbReference type="InParanoid" id="A0A3N4LUS8"/>
<dbReference type="Pfam" id="PF00651">
    <property type="entry name" value="BTB"/>
    <property type="match status" value="1"/>
</dbReference>
<dbReference type="InterPro" id="IPR011333">
    <property type="entry name" value="SKP1/BTB/POZ_sf"/>
</dbReference>
<protein>
    <recommendedName>
        <fullName evidence="1">BTB domain-containing protein</fullName>
    </recommendedName>
</protein>
<proteinExistence type="predicted"/>
<accession>A0A3N4LUS8</accession>
<reference evidence="2 3" key="1">
    <citation type="journal article" date="2018" name="Nat. Ecol. Evol.">
        <title>Pezizomycetes genomes reveal the molecular basis of ectomycorrhizal truffle lifestyle.</title>
        <authorList>
            <person name="Murat C."/>
            <person name="Payen T."/>
            <person name="Noel B."/>
            <person name="Kuo A."/>
            <person name="Morin E."/>
            <person name="Chen J."/>
            <person name="Kohler A."/>
            <person name="Krizsan K."/>
            <person name="Balestrini R."/>
            <person name="Da Silva C."/>
            <person name="Montanini B."/>
            <person name="Hainaut M."/>
            <person name="Levati E."/>
            <person name="Barry K.W."/>
            <person name="Belfiori B."/>
            <person name="Cichocki N."/>
            <person name="Clum A."/>
            <person name="Dockter R.B."/>
            <person name="Fauchery L."/>
            <person name="Guy J."/>
            <person name="Iotti M."/>
            <person name="Le Tacon F."/>
            <person name="Lindquist E.A."/>
            <person name="Lipzen A."/>
            <person name="Malagnac F."/>
            <person name="Mello A."/>
            <person name="Molinier V."/>
            <person name="Miyauchi S."/>
            <person name="Poulain J."/>
            <person name="Riccioni C."/>
            <person name="Rubini A."/>
            <person name="Sitrit Y."/>
            <person name="Splivallo R."/>
            <person name="Traeger S."/>
            <person name="Wang M."/>
            <person name="Zifcakova L."/>
            <person name="Wipf D."/>
            <person name="Zambonelli A."/>
            <person name="Paolocci F."/>
            <person name="Nowrousian M."/>
            <person name="Ottonello S."/>
            <person name="Baldrian P."/>
            <person name="Spatafora J.W."/>
            <person name="Henrissat B."/>
            <person name="Nagy L.G."/>
            <person name="Aury J.M."/>
            <person name="Wincker P."/>
            <person name="Grigoriev I.V."/>
            <person name="Bonfante P."/>
            <person name="Martin F.M."/>
        </authorList>
    </citation>
    <scope>NUCLEOTIDE SEQUENCE [LARGE SCALE GENOMIC DNA]</scope>
    <source>
        <strain evidence="2 3">ATCC MYA-4762</strain>
    </source>
</reference>
<gene>
    <name evidence="2" type="ORF">L211DRAFT_645335</name>
</gene>
<dbReference type="PANTHER" id="PTHR47843">
    <property type="entry name" value="BTB DOMAIN-CONTAINING PROTEIN-RELATED"/>
    <property type="match status" value="1"/>
</dbReference>
<name>A0A3N4LUS8_9PEZI</name>
<dbReference type="STRING" id="1051890.A0A3N4LUS8"/>
<dbReference type="PROSITE" id="PS50097">
    <property type="entry name" value="BTB"/>
    <property type="match status" value="1"/>
</dbReference>
<evidence type="ECO:0000259" key="1">
    <source>
        <dbReference type="PROSITE" id="PS50097"/>
    </source>
</evidence>
<dbReference type="InterPro" id="IPR000210">
    <property type="entry name" value="BTB/POZ_dom"/>
</dbReference>
<dbReference type="CDD" id="cd18186">
    <property type="entry name" value="BTB_POZ_ZBTB_KLHL-like"/>
    <property type="match status" value="1"/>
</dbReference>
<keyword evidence="3" id="KW-1185">Reference proteome</keyword>
<evidence type="ECO:0000313" key="2">
    <source>
        <dbReference type="EMBL" id="RPB26656.1"/>
    </source>
</evidence>
<dbReference type="EMBL" id="ML121533">
    <property type="protein sequence ID" value="RPB26656.1"/>
    <property type="molecule type" value="Genomic_DNA"/>
</dbReference>
<evidence type="ECO:0000313" key="3">
    <source>
        <dbReference type="Proteomes" id="UP000267821"/>
    </source>
</evidence>
<dbReference type="SUPFAM" id="SSF54695">
    <property type="entry name" value="POZ domain"/>
    <property type="match status" value="1"/>
</dbReference>
<dbReference type="AlphaFoldDB" id="A0A3N4LUS8"/>
<sequence>MYSRNFNIPWDNTPAQLPSIGPPSPPNATLFESPMITLLAGPTKRRFWAHKDVLCTVPFFRSCLEASFLDAHTNIIELLEDDPDAVGAMVSFLYSEEYFPRIIRTHGARALEVLPAGRQHSRSVHIHVHALAEKYAITGLRELSFRKIFLIDASDLDFLHFLREVYTVTPPTSKLRYANRLEEYWVLGLHERLKEMRAQHPQELNQFLIASPEFTQDLVWSLSYAVDCALGATGVTVEWGLGMGNRLS</sequence>
<dbReference type="OrthoDB" id="45365at2759"/>
<feature type="domain" description="BTB" evidence="1">
    <location>
        <begin position="34"/>
        <end position="97"/>
    </location>
</feature>
<dbReference type="Proteomes" id="UP000267821">
    <property type="component" value="Unassembled WGS sequence"/>
</dbReference>
<organism evidence="2 3">
    <name type="scientific">Terfezia boudieri ATCC MYA-4762</name>
    <dbReference type="NCBI Taxonomy" id="1051890"/>
    <lineage>
        <taxon>Eukaryota</taxon>
        <taxon>Fungi</taxon>
        <taxon>Dikarya</taxon>
        <taxon>Ascomycota</taxon>
        <taxon>Pezizomycotina</taxon>
        <taxon>Pezizomycetes</taxon>
        <taxon>Pezizales</taxon>
        <taxon>Pezizaceae</taxon>
        <taxon>Terfezia</taxon>
    </lineage>
</organism>